<gene>
    <name evidence="1" type="ORF">RME023</name>
</gene>
<dbReference type="AlphaFoldDB" id="A0A096XLA8"/>
<proteinExistence type="predicted"/>
<organism evidence="1">
    <name type="scientific">Vibrio cholerae</name>
    <dbReference type="NCBI Taxonomy" id="666"/>
    <lineage>
        <taxon>Bacteria</taxon>
        <taxon>Pseudomonadati</taxon>
        <taxon>Pseudomonadota</taxon>
        <taxon>Gammaproteobacteria</taxon>
        <taxon>Vibrionales</taxon>
        <taxon>Vibrionaceae</taxon>
        <taxon>Vibrio</taxon>
    </lineage>
</organism>
<evidence type="ECO:0000313" key="1">
    <source>
        <dbReference type="EMBL" id="AIA77247.1"/>
    </source>
</evidence>
<name>A0A096XLA8_VIBCL</name>
<protein>
    <submittedName>
        <fullName evidence="1">Uncharacterized protein</fullName>
    </submittedName>
</protein>
<reference evidence="1" key="1">
    <citation type="journal article" date="2014" name="Environ. Microbiol.">
        <title>A genomic island integrated into recA of Vibrio cholerae contains a divergent recA and provides multi-pathway protection from DNA damage.</title>
        <authorList>
            <person name="Rapa R.A."/>
            <person name="Islam A."/>
            <person name="Monahan L.G."/>
            <person name="Mutreja A."/>
            <person name="Thomson N."/>
            <person name="Charles I.G."/>
            <person name="Stokes H.W."/>
            <person name="Labbate M."/>
        </authorList>
    </citation>
    <scope>NUCLEOTIDE SEQUENCE</scope>
    <source>
        <strain evidence="1">S24</strain>
    </source>
</reference>
<sequence length="648" mass="73235">MNIKEHTINGMHCQKIMAHQYAVNMSISITKILSGKSDSYKRRTTRMLNEFFTFCYKNNLHMKTGADVSLCYSAWQEFYFSGAVKKQPHTLLSDSRSLWSALLRLCKRSVNGLPKTNHITPPRRLNTLVFSDTTNSQAKVLGGFQLSTNTTGESLTLILETDVDAFLGNLISTMKKHRDVIYKVSKSYLIDACDRFTFGQEAMEKIDASVFENNPTLLHPSLLNGKGSRLSLFNPDLPNGECGKTNLLAYIGHCKNGLVDRHFLGGNNHLYRFTSNQYELREHFGLSTLSAVACCNIIITESGINVDSLRKLALSAQGSINKIFEPSQHGFRVSYHKARAKEHLKRNLRHATDTPFIEKAFNYIIEATSYHRSLASGNDANRLFLYQTATATHKVMPMSDMAFKSGFVRLLVEAKKILKNTPNWCEGVTPECIDEVLMAAPTAKKLRATEGVIRWYESGGNPAVAAKYLGNSEAVSIRNYLPQELQLAVYNQRVRRFQHVLISSATDGQKYQIKALKLKDETELTEYLSRLDERIPHWRSVIETISDNNRNSSTASDIKITLDICPENIALMKACHEIAMQRIDSANHTEDSISELSFVYQGLTGYLNTHPDRRLMRTLQKGNLLYEKKTGSLLDLKIIKQEVQYDSN</sequence>
<dbReference type="EMBL" id="KJ123688">
    <property type="protein sequence ID" value="AIA77247.1"/>
    <property type="molecule type" value="Genomic_DNA"/>
</dbReference>
<accession>A0A096XLA8</accession>